<dbReference type="GO" id="GO:0000166">
    <property type="term" value="F:nucleotide binding"/>
    <property type="evidence" value="ECO:0007669"/>
    <property type="project" value="InterPro"/>
</dbReference>
<dbReference type="PANTHER" id="PTHR39646">
    <property type="entry name" value="RNA POLYMERASE RPB4"/>
    <property type="match status" value="1"/>
</dbReference>
<evidence type="ECO:0000313" key="2">
    <source>
        <dbReference type="Proteomes" id="UP000722459"/>
    </source>
</evidence>
<protein>
    <recommendedName>
        <fullName evidence="3">DNA-directed RNA polymerase subunit F</fullName>
    </recommendedName>
</protein>
<evidence type="ECO:0008006" key="3">
    <source>
        <dbReference type="Google" id="ProtNLM"/>
    </source>
</evidence>
<dbReference type="InterPro" id="IPR005574">
    <property type="entry name" value="Rpb4/RPC9"/>
</dbReference>
<dbReference type="SUPFAM" id="SSF47819">
    <property type="entry name" value="HRDC-like"/>
    <property type="match status" value="1"/>
</dbReference>
<name>A0A8T5GE51_9ARCH</name>
<gene>
    <name evidence="1" type="ORF">HON47_00815</name>
</gene>
<dbReference type="Gene3D" id="1.10.150.80">
    <property type="entry name" value="HRDC domain"/>
    <property type="match status" value="1"/>
</dbReference>
<evidence type="ECO:0000313" key="1">
    <source>
        <dbReference type="EMBL" id="MBT4870100.1"/>
    </source>
</evidence>
<dbReference type="EMBL" id="JABJNZ010000015">
    <property type="protein sequence ID" value="MBT4870100.1"/>
    <property type="molecule type" value="Genomic_DNA"/>
</dbReference>
<dbReference type="AlphaFoldDB" id="A0A8T5GE51"/>
<sequence>MSDDKVVEMEPVTLYKVKEILKARKAEKELTYEQDLTMKYVEKFAKLTEKQTDDLVKALGEIESLKEQQEIIFEIVTVLPTRLEQLQLIIPKSITPTDEELAAVVELTKKYADKVE</sequence>
<dbReference type="Pfam" id="PF03874">
    <property type="entry name" value="RNA_pol_Rpb4"/>
    <property type="match status" value="1"/>
</dbReference>
<dbReference type="InterPro" id="IPR010924">
    <property type="entry name" value="Rpo4"/>
</dbReference>
<dbReference type="Proteomes" id="UP000722459">
    <property type="component" value="Unassembled WGS sequence"/>
</dbReference>
<dbReference type="InterPro" id="IPR010997">
    <property type="entry name" value="HRDC-like_sf"/>
</dbReference>
<comment type="caution">
    <text evidence="1">The sequence shown here is derived from an EMBL/GenBank/DDBJ whole genome shotgun (WGS) entry which is preliminary data.</text>
</comment>
<reference evidence="1" key="1">
    <citation type="journal article" date="2021" name="ISME J.">
        <title>Mercury methylation by metabolically versatile and cosmopolitan marine bacteria.</title>
        <authorList>
            <person name="Lin H."/>
            <person name="Ascher D.B."/>
            <person name="Myung Y."/>
            <person name="Lamborg C.H."/>
            <person name="Hallam S.J."/>
            <person name="Gionfriddo C.M."/>
            <person name="Holt K.E."/>
            <person name="Moreau J.W."/>
        </authorList>
    </citation>
    <scope>NUCLEOTIDE SEQUENCE</scope>
    <source>
        <strain evidence="1">SI075_bin30</strain>
    </source>
</reference>
<organism evidence="1 2">
    <name type="scientific">Candidatus Iainarchaeum sp</name>
    <dbReference type="NCBI Taxonomy" id="3101447"/>
    <lineage>
        <taxon>Archaea</taxon>
        <taxon>Candidatus Iainarchaeota</taxon>
        <taxon>Candidatus Iainarchaeia</taxon>
        <taxon>Candidatus Iainarchaeales</taxon>
        <taxon>Candidatus Iainarchaeaceae</taxon>
        <taxon>Candidatus Iainarchaeum</taxon>
    </lineage>
</organism>
<dbReference type="GO" id="GO:0006352">
    <property type="term" value="P:DNA-templated transcription initiation"/>
    <property type="evidence" value="ECO:0007669"/>
    <property type="project" value="InterPro"/>
</dbReference>
<dbReference type="Gene3D" id="6.10.140.10">
    <property type="match status" value="1"/>
</dbReference>
<dbReference type="GO" id="GO:0030880">
    <property type="term" value="C:RNA polymerase complex"/>
    <property type="evidence" value="ECO:0007669"/>
    <property type="project" value="InterPro"/>
</dbReference>
<accession>A0A8T5GE51</accession>
<dbReference type="InterPro" id="IPR044876">
    <property type="entry name" value="HRDC_dom_sf"/>
</dbReference>
<proteinExistence type="predicted"/>
<dbReference type="PANTHER" id="PTHR39646:SF1">
    <property type="entry name" value="DNA-DIRECTED RNA POLYMERASE SUBUNIT RPO4"/>
    <property type="match status" value="1"/>
</dbReference>